<keyword evidence="3" id="KW-1185">Reference proteome</keyword>
<feature type="compositionally biased region" description="Acidic residues" evidence="1">
    <location>
        <begin position="1314"/>
        <end position="1342"/>
    </location>
</feature>
<dbReference type="PANTHER" id="PTHR33099">
    <property type="entry name" value="FE2OG DIOXYGENASE DOMAIN-CONTAINING PROTEIN"/>
    <property type="match status" value="1"/>
</dbReference>
<feature type="compositionally biased region" description="Low complexity" evidence="1">
    <location>
        <begin position="340"/>
        <end position="366"/>
    </location>
</feature>
<evidence type="ECO:0000313" key="3">
    <source>
        <dbReference type="Proteomes" id="UP000006906"/>
    </source>
</evidence>
<feature type="region of interest" description="Disordered" evidence="1">
    <location>
        <begin position="340"/>
        <end position="393"/>
    </location>
</feature>
<feature type="region of interest" description="Disordered" evidence="1">
    <location>
        <begin position="761"/>
        <end position="810"/>
    </location>
</feature>
<dbReference type="Gene3D" id="2.60.120.620">
    <property type="entry name" value="q2cbj1_9rhob like domain"/>
    <property type="match status" value="1"/>
</dbReference>
<feature type="compositionally biased region" description="Gly residues" evidence="1">
    <location>
        <begin position="233"/>
        <end position="242"/>
    </location>
</feature>
<feature type="compositionally biased region" description="Low complexity" evidence="1">
    <location>
        <begin position="801"/>
        <end position="810"/>
    </location>
</feature>
<proteinExistence type="predicted"/>
<dbReference type="KEGG" id="cre:CHLRE_10g428000v5"/>
<dbReference type="Gramene" id="PNW77235">
    <property type="protein sequence ID" value="PNW77235"/>
    <property type="gene ID" value="CHLRE_10g428000v5"/>
</dbReference>
<feature type="region of interest" description="Disordered" evidence="1">
    <location>
        <begin position="453"/>
        <end position="474"/>
    </location>
</feature>
<feature type="compositionally biased region" description="Basic and acidic residues" evidence="1">
    <location>
        <begin position="380"/>
        <end position="393"/>
    </location>
</feature>
<gene>
    <name evidence="2" type="ORF">CHLRE_10g428000v5</name>
</gene>
<dbReference type="OrthoDB" id="542426at2759"/>
<feature type="compositionally biased region" description="Basic and acidic residues" evidence="1">
    <location>
        <begin position="772"/>
        <end position="784"/>
    </location>
</feature>
<feature type="region of interest" description="Disordered" evidence="1">
    <location>
        <begin position="717"/>
        <end position="745"/>
    </location>
</feature>
<dbReference type="ExpressionAtlas" id="A0A2K3D9M8">
    <property type="expression patterns" value="baseline"/>
</dbReference>
<evidence type="ECO:0000313" key="2">
    <source>
        <dbReference type="EMBL" id="PNW77235.1"/>
    </source>
</evidence>
<feature type="compositionally biased region" description="Acidic residues" evidence="1">
    <location>
        <begin position="1039"/>
        <end position="1055"/>
    </location>
</feature>
<organism evidence="2 3">
    <name type="scientific">Chlamydomonas reinhardtii</name>
    <name type="common">Chlamydomonas smithii</name>
    <dbReference type="NCBI Taxonomy" id="3055"/>
    <lineage>
        <taxon>Eukaryota</taxon>
        <taxon>Viridiplantae</taxon>
        <taxon>Chlorophyta</taxon>
        <taxon>core chlorophytes</taxon>
        <taxon>Chlorophyceae</taxon>
        <taxon>CS clade</taxon>
        <taxon>Chlamydomonadales</taxon>
        <taxon>Chlamydomonadaceae</taxon>
        <taxon>Chlamydomonas</taxon>
    </lineage>
</organism>
<feature type="region of interest" description="Disordered" evidence="1">
    <location>
        <begin position="1013"/>
        <end position="1067"/>
    </location>
</feature>
<dbReference type="PANTHER" id="PTHR33099:SF7">
    <property type="entry name" value="MYND-TYPE DOMAIN-CONTAINING PROTEIN"/>
    <property type="match status" value="1"/>
</dbReference>
<feature type="region of interest" description="Disordered" evidence="1">
    <location>
        <begin position="196"/>
        <end position="247"/>
    </location>
</feature>
<dbReference type="InParanoid" id="A0A2K3D9M8"/>
<dbReference type="RefSeq" id="XP_042919983.1">
    <property type="nucleotide sequence ID" value="XM_043066586.1"/>
</dbReference>
<sequence>MAVVAALEPWRRQLLDVVTAVQPEGNFAIAGRWERQRDTAPGLPGLAVRGVGPVSLPLSAEQRDKLVKLGQQAPYGKGAQTLQDPAVRNTVQIDASSLSFGPGWDRVIRDISDRAAKGLGVSTEFVPTTAAQPGHGPVSAHLYKLLIYPVGGHFLPHVDTEKLPGHFATLLISLPVAGGHDGGVLNVYHAGRSWSWDTSRRGVDSPHAGGEARGGSGSGGAGAGGGSRKRGRGGGGGGGGSGSAAAGHVALSRIQDEPDGELDLAVEPLDVDSLREGGDVAASKSQRLGSVSDGFRFAAFFTDCVHEITPVTAGMRVMLVYNLTRTNALPLPQHFPSSSMAPMAAAPPVAAAAGRRQQRSRQSAPGSPGGAAAGQAPGKQRQEEEQALEDARRQGDEVFRWVCEQVFDHPHAPPPVNDLQGLGERVRASVRAWEDALRAQPAAPAAPALLSRAPADAAGPSSGGSIHLGPGGEQRRVPPALVLRLEHRYSNHGLGFTQLKGRDAAVAQVLQAAGGLDLYLCLMTKWVKYTTDADEDGRILYGRVGEMEDDEDEGESEAADSEQIIDVEAYGVCTTPLLAAGGGPRMDVGQMQPGLQELLLDGGSVFKPRGEVEDTPPDARDAWYTGNEGAGLDYQYHRALMVISPRSCELQMARAAGTPALLGLAERLLWQLGREEQARRQEQIVQAAAAQAAGAAGGASAASASGETGAAASAAAAAGGPAGSAGATGASGAMRTTRTAAARGSGKAKSCAEATAAPAAVDAAAAGPSGGVKREPQPAERREAQPQQAASAPPALPAAPPAASASAATTVQLQHNLQQALLQAALALSDSGREAHGRRQQQQQLPAWFYDCRGRNHSTSLRARQRRRAERAAVMARLLHLATSPRVLQYLSPQEAELVVVQVLHVMATMPGDHDVRGGEDDSSGLIAAVLQATAVVCDTAPVAEALAALAEHLAKSRRLGEVAGMVAGLASRPAVYARVRAVTLEQVGTLAAMRDLDWEGLGMLAGLLWPDRGGNGGGRGGGGRRRGGRRAAAAAEASSDDTDDDDLDASEEEAWGGGAVAGGRKQLHRRQQRDCFATAVLAHVHAHPAEGHAHLEELLGRAPLQAAARGGDAAVRRLLEARETELRRRTAGGAPAEGWRMPEAHLVGYPQVEAFLRGPAQSETFHGLFHGLHEARAWVRQHFPYPGGETGAYAHLSHARNQQLHHDPAGYGVGAWEGRVLRGPVGWRHDLPAYAARAEVGGKAKGVYVEVTKLPELQEQRLARFRKDSAELRKVAVLLSAGAGAAAAAAARRRRSGRSGGTAGEAKEKKENQEEEEERDEEEDEEEEQEDGDEDQDEDAETTASKDVQAAGMGAATAAAGTAAPASAMMAAAAAAHEDDKQQVIVDGNAEDNAIGGGSGRAKAAAPPLLLAQAPLAAAVSQTERVTRSASRAAHEGLSTRQGKRARKK</sequence>
<evidence type="ECO:0000256" key="1">
    <source>
        <dbReference type="SAM" id="MobiDB-lite"/>
    </source>
</evidence>
<accession>A0A2K3D9M8</accession>
<feature type="region of interest" description="Disordered" evidence="1">
    <location>
        <begin position="1424"/>
        <end position="1450"/>
    </location>
</feature>
<reference evidence="2 3" key="1">
    <citation type="journal article" date="2007" name="Science">
        <title>The Chlamydomonas genome reveals the evolution of key animal and plant functions.</title>
        <authorList>
            <person name="Merchant S.S."/>
            <person name="Prochnik S.E."/>
            <person name="Vallon O."/>
            <person name="Harris E.H."/>
            <person name="Karpowicz S.J."/>
            <person name="Witman G.B."/>
            <person name="Terry A."/>
            <person name="Salamov A."/>
            <person name="Fritz-Laylin L.K."/>
            <person name="Marechal-Drouard L."/>
            <person name="Marshall W.F."/>
            <person name="Qu L.H."/>
            <person name="Nelson D.R."/>
            <person name="Sanderfoot A.A."/>
            <person name="Spalding M.H."/>
            <person name="Kapitonov V.V."/>
            <person name="Ren Q."/>
            <person name="Ferris P."/>
            <person name="Lindquist E."/>
            <person name="Shapiro H."/>
            <person name="Lucas S.M."/>
            <person name="Grimwood J."/>
            <person name="Schmutz J."/>
            <person name="Cardol P."/>
            <person name="Cerutti H."/>
            <person name="Chanfreau G."/>
            <person name="Chen C.L."/>
            <person name="Cognat V."/>
            <person name="Croft M.T."/>
            <person name="Dent R."/>
            <person name="Dutcher S."/>
            <person name="Fernandez E."/>
            <person name="Fukuzawa H."/>
            <person name="Gonzalez-Ballester D."/>
            <person name="Gonzalez-Halphen D."/>
            <person name="Hallmann A."/>
            <person name="Hanikenne M."/>
            <person name="Hippler M."/>
            <person name="Inwood W."/>
            <person name="Jabbari K."/>
            <person name="Kalanon M."/>
            <person name="Kuras R."/>
            <person name="Lefebvre P.A."/>
            <person name="Lemaire S.D."/>
            <person name="Lobanov A.V."/>
            <person name="Lohr M."/>
            <person name="Manuell A."/>
            <person name="Meier I."/>
            <person name="Mets L."/>
            <person name="Mittag M."/>
            <person name="Mittelmeier T."/>
            <person name="Moroney J.V."/>
            <person name="Moseley J."/>
            <person name="Napoli C."/>
            <person name="Nedelcu A.M."/>
            <person name="Niyogi K."/>
            <person name="Novoselov S.V."/>
            <person name="Paulsen I.T."/>
            <person name="Pazour G."/>
            <person name="Purton S."/>
            <person name="Ral J.P."/>
            <person name="Riano-Pachon D.M."/>
            <person name="Riekhof W."/>
            <person name="Rymarquis L."/>
            <person name="Schroda M."/>
            <person name="Stern D."/>
            <person name="Umen J."/>
            <person name="Willows R."/>
            <person name="Wilson N."/>
            <person name="Zimmer S.L."/>
            <person name="Allmer J."/>
            <person name="Balk J."/>
            <person name="Bisova K."/>
            <person name="Chen C.J."/>
            <person name="Elias M."/>
            <person name="Gendler K."/>
            <person name="Hauser C."/>
            <person name="Lamb M.R."/>
            <person name="Ledford H."/>
            <person name="Long J.C."/>
            <person name="Minagawa J."/>
            <person name="Page M.D."/>
            <person name="Pan J."/>
            <person name="Pootakham W."/>
            <person name="Roje S."/>
            <person name="Rose A."/>
            <person name="Stahlberg E."/>
            <person name="Terauchi A.M."/>
            <person name="Yang P."/>
            <person name="Ball S."/>
            <person name="Bowler C."/>
            <person name="Dieckmann C.L."/>
            <person name="Gladyshev V.N."/>
            <person name="Green P."/>
            <person name="Jorgensen R."/>
            <person name="Mayfield S."/>
            <person name="Mueller-Roeber B."/>
            <person name="Rajamani S."/>
            <person name="Sayre R.T."/>
            <person name="Brokstein P."/>
            <person name="Dubchak I."/>
            <person name="Goodstein D."/>
            <person name="Hornick L."/>
            <person name="Huang Y.W."/>
            <person name="Jhaveri J."/>
            <person name="Luo Y."/>
            <person name="Martinez D."/>
            <person name="Ngau W.C."/>
            <person name="Otillar B."/>
            <person name="Poliakov A."/>
            <person name="Porter A."/>
            <person name="Szajkowski L."/>
            <person name="Werner G."/>
            <person name="Zhou K."/>
            <person name="Grigoriev I.V."/>
            <person name="Rokhsar D.S."/>
            <person name="Grossman A.R."/>
        </authorList>
    </citation>
    <scope>NUCLEOTIDE SEQUENCE [LARGE SCALE GENOMIC DNA]</scope>
    <source>
        <strain evidence="3">CC-503</strain>
    </source>
</reference>
<feature type="region of interest" description="Disordered" evidence="1">
    <location>
        <begin position="1293"/>
        <end position="1380"/>
    </location>
</feature>
<dbReference type="GeneID" id="5728149"/>
<dbReference type="Proteomes" id="UP000006906">
    <property type="component" value="Chromosome 10"/>
</dbReference>
<name>A0A2K3D9M8_CHLRE</name>
<feature type="compositionally biased region" description="Low complexity" evidence="1">
    <location>
        <begin position="453"/>
        <end position="465"/>
    </location>
</feature>
<feature type="compositionally biased region" description="Gly residues" evidence="1">
    <location>
        <begin position="211"/>
        <end position="226"/>
    </location>
</feature>
<feature type="compositionally biased region" description="Low complexity" evidence="1">
    <location>
        <begin position="1351"/>
        <end position="1376"/>
    </location>
</feature>
<dbReference type="EMBL" id="CM008971">
    <property type="protein sequence ID" value="PNW77235.1"/>
    <property type="molecule type" value="Genomic_DNA"/>
</dbReference>
<protein>
    <recommendedName>
        <fullName evidence="4">Fe2OG dioxygenase domain-containing protein</fullName>
    </recommendedName>
</protein>
<evidence type="ECO:0008006" key="4">
    <source>
        <dbReference type="Google" id="ProtNLM"/>
    </source>
</evidence>